<feature type="domain" description="Carrier" evidence="5">
    <location>
        <begin position="1072"/>
        <end position="1147"/>
    </location>
</feature>
<dbReference type="Gene3D" id="3.30.559.30">
    <property type="entry name" value="Nonribosomal peptide synthetase, condensation domain"/>
    <property type="match status" value="2"/>
</dbReference>
<dbReference type="InterPro" id="IPR001242">
    <property type="entry name" value="Condensation_dom"/>
</dbReference>
<evidence type="ECO:0000256" key="2">
    <source>
        <dbReference type="ARBA" id="ARBA00022450"/>
    </source>
</evidence>
<dbReference type="InterPro" id="IPR001031">
    <property type="entry name" value="Thioesterase"/>
</dbReference>
<dbReference type="PANTHER" id="PTHR45527:SF1">
    <property type="entry name" value="FATTY ACID SYNTHASE"/>
    <property type="match status" value="1"/>
</dbReference>
<comment type="cofactor">
    <cofactor evidence="1">
        <name>pantetheine 4'-phosphate</name>
        <dbReference type="ChEBI" id="CHEBI:47942"/>
    </cofactor>
</comment>
<dbReference type="InterPro" id="IPR009081">
    <property type="entry name" value="PP-bd_ACP"/>
</dbReference>
<dbReference type="InterPro" id="IPR020845">
    <property type="entry name" value="AMP-binding_CS"/>
</dbReference>
<name>A0ABY9V2T9_9ACTN</name>
<sequence>MPLNPEQIPEPKPDAIARPLPDIAPAVPPRKSAEQFLCEIFSEVLGMPGVEADEDFFDLGGESLTGTRIVSRIRAVLGVDVSLRALFEERTPAAVAGLVETAGRARLPLTRRERPPQVPPSFAQQRLWFLGRLAGPSPTYNVPLVYRLHGRLDHTALAAALDDVVGRHESLRTVFPEVNGQPVQRVIAAEDAHPVLTVTDVDPEAAEERLRAAAGHAFDLAAEIPIRAWLFVLGPDEHILLALIHHIASDEWSKAPFARDLAHAYQARLAGTAPAWPELPVHYVDYTLWQRELLGETSDPDSAHAAQLRFWTETLAGLPDELGLPFDRPRPAAPSYRGGIVEFEVAPEVHERLTALARRTGTTMFMLFHAAFAVLLGKLSGGVDIPVGTPVAGRSDEALDELVGFFVNTLVLRTDLSGNPTFEELLERVLDGDLAAFAHQDIPFEQLVRELNPVRSAGRNPLFQVSMTAQPTDTALALPGVTATGQTRVFGVSRFDLHVNFEESHTEDRRPAGVKGQIEYSADLFDAATVETVAERLVRVLTTVADDARRAVADIDILSPRERERILVEWNDSAWDVPEQSLPDMLAAQAARTPGLPAVRMGETTLTYAELNGRANQLARHLVAQGVGPESLVALRMERSVDLVVALWAVLKAGGAYVPIDTAYPAERIEFMLRDARPALELTGPVEVGHLSSADVTDADRRSPLRPDHPCYVIYTSGSTGVPKAVSMPAKALVNLLVWWTEVEPPATIAQFSAISFDVSAMEILIATVSGGCVVIPEDGVRKDAEKLVAWLGANEVNDLTFVPNLVLNAVCEAANAAGATLPALRRIGQGGEALVLSDEVKAFFRDNPGNRRLINGYGPTETHMATEFPLPESVAQWPDEPPIGHPIANTHLYVLDRYLQPVPPGVVGELYIGGAQLARGYLNRPGVTAERFVANPFGAPGSRIYRTGDLVRWRADGELLFVGRSDHQVKVRGFRIELGEIESLLLGHPDIAQVAVVALPQPPSGKRVVAYVVPAGTPPVPADLRRYVGDALPEYMIPSAFVILDRLPLNPNGKLDRAALPSPAPETAGRGPRTRVETVLCEIYADILEVPGVGIDDDFFALGGHSLSATKLMSRIRGRLGVELPIRALFDAPTPAGLAALVETADRAGRALRPVPRPERVPLSFAQQRLWFLDRLEGPSPTYNNPLVSRLRGPLDVAALAAAVRDVIGRHESLRTVYPETGGQPEQRVLPLSEVGDVLSVERVAPSALPDRLRAAAATTFELAREIPVRAWLFETGPEEHVLLVLIHHIASDGWSMTPLTRDLGEAYEARCRGAAPTWRPLPVQYADYALWQRELLGDTARPGSPSAAQLGFWTETLRGLPDELGLPFDRPRPQAASYRGATVPLRVDARTHELLAEVARDTGTTTFMVCQAAVAVLLGKLTGGTDIPIGTPVAGRADEALDDLVGFFVNTVVLRTDLSGDPTFAELLTRVKRGALAAFAHQDIPFEQVVEAVNPARSPARNPLFQVLMPFNSNLDSTAIGLPGLTVEPESAPLDIAKVDLSFNLREEFDTAGNPLGVDGEIEYSSDLFDRETVTTIGERLHRVLAAVTADPHGRVSGIEVLGADERERLLRDGSGTPAGLADPGTSALIHELFEKRAADTPEAAAVVCGAETVGYRELNQRANRLARWLIGQGVAPGDRVAVALPRTVDLVVAPLAVWKAGACYVPIAPGYPDQRIAYILDDAAPRLVLREPVATDGLADTDVRPHRPDGAQVAYVIYTSGSTGRPKGVEVTHGNTVSLLRSMESALGGAAPQRVLAATTIGFDIAGLELFLPLTTGGTVILADEETARRPRDLLALVTRHRVSLMQATPSLWREVVREATDELAGVHVLSGGERLPADLSEELVRRAGAVTNAYGPTETTIYSTATRVGAGDGAPPIGTPLANTRLYVLDRALRLVPRGVAGELYVAGDGVAQGYLGRPGLTAGRFVACPFGAPGERMYRTGDLVRWDTDGRLVFLRRADEQVKLRGVRIEPGEIEAVLCEHPGVAQAAATVHRFGAGDERLVGHVVPEPGATVDPARVRAHVAELLPDTMVPAVVLLADSLPLTPNGKIDRAALPAPEFAAHPRGQEPRTPRERTLCDLFAEVLGVPQVGADESFFDRGGHSLLVIRLASRIRATFGVQLTIRDLFDAPTPAALAARKLTGDGEAGGAGALAPVLRLRDGQGLPVFCVHPAAGIGWGYSGLLRHLDRDRPLYALQATGLSAPEQAPGTAEELVSDYLARIRAVQPTGPYTLLGWSVGGQIAHMLAVRLQDEGERVDLLALLDSYPPAPGEEPEEDTGGPATLKALADSLGQPLTPDGTLEGLSDIPVPTLLRVFTDLRKLFATAPLGRFRGDAVLFTATRGKPADSPYTPQLWRDHVTGSLDVHEVDCAHGDMTRPAALASIGPVLETRLRRVTATTAGATR</sequence>
<evidence type="ECO:0000313" key="7">
    <source>
        <dbReference type="Proteomes" id="UP001305606"/>
    </source>
</evidence>
<feature type="domain" description="Carrier" evidence="5">
    <location>
        <begin position="2112"/>
        <end position="2187"/>
    </location>
</feature>
<dbReference type="NCBIfam" id="TIGR01733">
    <property type="entry name" value="AA-adenyl-dom"/>
    <property type="match status" value="2"/>
</dbReference>
<dbReference type="SMART" id="SM00824">
    <property type="entry name" value="PKS_TE"/>
    <property type="match status" value="1"/>
</dbReference>
<dbReference type="Gene3D" id="3.40.50.980">
    <property type="match status" value="2"/>
</dbReference>
<dbReference type="RefSeq" id="WP_311037096.1">
    <property type="nucleotide sequence ID" value="NZ_CP117522.1"/>
</dbReference>
<dbReference type="SMART" id="SM00823">
    <property type="entry name" value="PKS_PP"/>
    <property type="match status" value="3"/>
</dbReference>
<gene>
    <name evidence="6" type="ORF">PS467_24915</name>
</gene>
<dbReference type="PANTHER" id="PTHR45527">
    <property type="entry name" value="NONRIBOSOMAL PEPTIDE SYNTHETASE"/>
    <property type="match status" value="1"/>
</dbReference>
<accession>A0ABY9V2T9</accession>
<dbReference type="InterPro" id="IPR000873">
    <property type="entry name" value="AMP-dep_synth/lig_dom"/>
</dbReference>
<dbReference type="PROSITE" id="PS00455">
    <property type="entry name" value="AMP_BINDING"/>
    <property type="match status" value="2"/>
</dbReference>
<dbReference type="Gene3D" id="3.40.50.12780">
    <property type="entry name" value="N-terminal domain of ligase-like"/>
    <property type="match status" value="1"/>
</dbReference>
<dbReference type="InterPro" id="IPR029058">
    <property type="entry name" value="AB_hydrolase_fold"/>
</dbReference>
<proteinExistence type="predicted"/>
<dbReference type="InterPro" id="IPR025110">
    <property type="entry name" value="AMP-bd_C"/>
</dbReference>
<dbReference type="CDD" id="cd19540">
    <property type="entry name" value="LCL_NRPS-like"/>
    <property type="match status" value="2"/>
</dbReference>
<reference evidence="6 7" key="1">
    <citation type="submission" date="2023-02" db="EMBL/GenBank/DDBJ databases">
        <title>Streptomyces sp. SCA4-21 with antifungal activity against Fusarium oxysporum f. sp. cubense, Streptomyces sp. SCA2-17 with antifungal activity against Fusarium oxysporum f. sp. cubense.</title>
        <authorList>
            <person name="Qi D."/>
        </authorList>
    </citation>
    <scope>NUCLEOTIDE SEQUENCE [LARGE SCALE GENOMIC DNA]</scope>
    <source>
        <strain evidence="6 7">SCA4-21</strain>
    </source>
</reference>
<dbReference type="Gene3D" id="2.30.38.10">
    <property type="entry name" value="Luciferase, Domain 3"/>
    <property type="match status" value="1"/>
</dbReference>
<dbReference type="InterPro" id="IPR045851">
    <property type="entry name" value="AMP-bd_C_sf"/>
</dbReference>
<evidence type="ECO:0000256" key="3">
    <source>
        <dbReference type="ARBA" id="ARBA00022553"/>
    </source>
</evidence>
<dbReference type="Gene3D" id="1.10.1200.10">
    <property type="entry name" value="ACP-like"/>
    <property type="match status" value="2"/>
</dbReference>
<dbReference type="InterPro" id="IPR020806">
    <property type="entry name" value="PKS_PP-bd"/>
</dbReference>
<dbReference type="InterPro" id="IPR023213">
    <property type="entry name" value="CAT-like_dom_sf"/>
</dbReference>
<dbReference type="InterPro" id="IPR036736">
    <property type="entry name" value="ACP-like_sf"/>
</dbReference>
<dbReference type="Pfam" id="PF13193">
    <property type="entry name" value="AMP-binding_C"/>
    <property type="match status" value="2"/>
</dbReference>
<keyword evidence="3" id="KW-0597">Phosphoprotein</keyword>
<dbReference type="Pfam" id="PF00975">
    <property type="entry name" value="Thioesterase"/>
    <property type="match status" value="1"/>
</dbReference>
<dbReference type="Gene3D" id="3.40.50.1820">
    <property type="entry name" value="alpha/beta hydrolase"/>
    <property type="match status" value="1"/>
</dbReference>
<protein>
    <submittedName>
        <fullName evidence="6">Amino acid adenylation domain-containing protein</fullName>
    </submittedName>
</protein>
<dbReference type="PROSITE" id="PS00012">
    <property type="entry name" value="PHOSPHOPANTETHEINE"/>
    <property type="match status" value="1"/>
</dbReference>
<keyword evidence="7" id="KW-1185">Reference proteome</keyword>
<keyword evidence="2" id="KW-0596">Phosphopantetheine</keyword>
<dbReference type="InterPro" id="IPR020802">
    <property type="entry name" value="TesA-like"/>
</dbReference>
<dbReference type="SUPFAM" id="SSF52777">
    <property type="entry name" value="CoA-dependent acyltransferases"/>
    <property type="match status" value="4"/>
</dbReference>
<dbReference type="Gene3D" id="3.30.300.30">
    <property type="match status" value="2"/>
</dbReference>
<dbReference type="InterPro" id="IPR010071">
    <property type="entry name" value="AA_adenyl_dom"/>
</dbReference>
<feature type="region of interest" description="Disordered" evidence="4">
    <location>
        <begin position="1"/>
        <end position="23"/>
    </location>
</feature>
<dbReference type="Proteomes" id="UP001305606">
    <property type="component" value="Chromosome"/>
</dbReference>
<dbReference type="Pfam" id="PF00501">
    <property type="entry name" value="AMP-binding"/>
    <property type="match status" value="2"/>
</dbReference>
<dbReference type="Pfam" id="PF00668">
    <property type="entry name" value="Condensation"/>
    <property type="match status" value="2"/>
</dbReference>
<dbReference type="SUPFAM" id="SSF47336">
    <property type="entry name" value="ACP-like"/>
    <property type="match status" value="3"/>
</dbReference>
<dbReference type="InterPro" id="IPR006162">
    <property type="entry name" value="Ppantetheine_attach_site"/>
</dbReference>
<organism evidence="6 7">
    <name type="scientific">Streptomyces luomodiensis</name>
    <dbReference type="NCBI Taxonomy" id="3026192"/>
    <lineage>
        <taxon>Bacteria</taxon>
        <taxon>Bacillati</taxon>
        <taxon>Actinomycetota</taxon>
        <taxon>Actinomycetes</taxon>
        <taxon>Kitasatosporales</taxon>
        <taxon>Streptomycetaceae</taxon>
        <taxon>Streptomyces</taxon>
    </lineage>
</organism>
<dbReference type="SUPFAM" id="SSF56801">
    <property type="entry name" value="Acetyl-CoA synthetase-like"/>
    <property type="match status" value="2"/>
</dbReference>
<dbReference type="Gene3D" id="3.30.559.10">
    <property type="entry name" value="Chloramphenicol acetyltransferase-like domain"/>
    <property type="match status" value="2"/>
</dbReference>
<feature type="domain" description="Carrier" evidence="5">
    <location>
        <begin position="28"/>
        <end position="103"/>
    </location>
</feature>
<dbReference type="PROSITE" id="PS50075">
    <property type="entry name" value="CARRIER"/>
    <property type="match status" value="3"/>
</dbReference>
<dbReference type="InterPro" id="IPR042099">
    <property type="entry name" value="ANL_N_sf"/>
</dbReference>
<evidence type="ECO:0000256" key="4">
    <source>
        <dbReference type="SAM" id="MobiDB-lite"/>
    </source>
</evidence>
<dbReference type="SUPFAM" id="SSF53474">
    <property type="entry name" value="alpha/beta-Hydrolases"/>
    <property type="match status" value="1"/>
</dbReference>
<dbReference type="EMBL" id="CP117522">
    <property type="protein sequence ID" value="WNE98339.1"/>
    <property type="molecule type" value="Genomic_DNA"/>
</dbReference>
<dbReference type="Pfam" id="PF00550">
    <property type="entry name" value="PP-binding"/>
    <property type="match status" value="3"/>
</dbReference>
<evidence type="ECO:0000259" key="5">
    <source>
        <dbReference type="PROSITE" id="PS50075"/>
    </source>
</evidence>
<evidence type="ECO:0000256" key="1">
    <source>
        <dbReference type="ARBA" id="ARBA00001957"/>
    </source>
</evidence>
<dbReference type="CDD" id="cd05930">
    <property type="entry name" value="A_NRPS"/>
    <property type="match status" value="2"/>
</dbReference>
<evidence type="ECO:0000313" key="6">
    <source>
        <dbReference type="EMBL" id="WNE98339.1"/>
    </source>
</evidence>